<dbReference type="GO" id="GO:0006816">
    <property type="term" value="P:calcium ion transport"/>
    <property type="evidence" value="ECO:0007669"/>
    <property type="project" value="TreeGrafter"/>
</dbReference>
<name>A0AAE0VHT1_9BIVA</name>
<keyword evidence="3" id="KW-0677">Repeat</keyword>
<feature type="non-terminal residue" evidence="7">
    <location>
        <position position="190"/>
    </location>
</feature>
<keyword evidence="8" id="KW-1185">Reference proteome</keyword>
<gene>
    <name evidence="7" type="ORF">CHS0354_010083</name>
</gene>
<keyword evidence="2" id="KW-0812">Transmembrane</keyword>
<dbReference type="PANTHER" id="PTHR46730:SF1">
    <property type="entry name" value="PLAT DOMAIN-CONTAINING PROTEIN"/>
    <property type="match status" value="1"/>
</dbReference>
<organism evidence="7 8">
    <name type="scientific">Potamilus streckersoni</name>
    <dbReference type="NCBI Taxonomy" id="2493646"/>
    <lineage>
        <taxon>Eukaryota</taxon>
        <taxon>Metazoa</taxon>
        <taxon>Spiralia</taxon>
        <taxon>Lophotrochozoa</taxon>
        <taxon>Mollusca</taxon>
        <taxon>Bivalvia</taxon>
        <taxon>Autobranchia</taxon>
        <taxon>Heteroconchia</taxon>
        <taxon>Palaeoheterodonta</taxon>
        <taxon>Unionida</taxon>
        <taxon>Unionoidea</taxon>
        <taxon>Unionidae</taxon>
        <taxon>Ambleminae</taxon>
        <taxon>Lampsilini</taxon>
        <taxon>Potamilus</taxon>
    </lineage>
</organism>
<sequence>MENCLDKVNFQKRIVYEPLCNDCSSGKKNVTWSLEMESSLKWKSQDYQFIGIGLSPDTLYNLVLEMSDEGVEGGKTVLKREQLIQTTIPPKGGPCTITPEEGYTDTTSFIIKCPEYLDINGLSDHMTYNLYLVGINGENRSNLYSDVHQEKILVHLPAGNLKTEYRVNLQVEVIDKYGTTANVIPHLAVK</sequence>
<reference evidence="7" key="2">
    <citation type="journal article" date="2021" name="Genome Biol. Evol.">
        <title>Developing a high-quality reference genome for a parasitic bivalve with doubly uniparental inheritance (Bivalvia: Unionida).</title>
        <authorList>
            <person name="Smith C.H."/>
        </authorList>
    </citation>
    <scope>NUCLEOTIDE SEQUENCE</scope>
    <source>
        <strain evidence="7">CHS0354</strain>
        <tissue evidence="7">Mantle</tissue>
    </source>
</reference>
<reference evidence="7" key="1">
    <citation type="journal article" date="2021" name="Genome Biol. Evol.">
        <title>A High-Quality Reference Genome for a Parasitic Bivalve with Doubly Uniparental Inheritance (Bivalvia: Unionida).</title>
        <authorList>
            <person name="Smith C.H."/>
        </authorList>
    </citation>
    <scope>NUCLEOTIDE SEQUENCE</scope>
    <source>
        <strain evidence="7">CHS0354</strain>
    </source>
</reference>
<proteinExistence type="predicted"/>
<dbReference type="GO" id="GO:0005261">
    <property type="term" value="F:monoatomic cation channel activity"/>
    <property type="evidence" value="ECO:0007669"/>
    <property type="project" value="TreeGrafter"/>
</dbReference>
<dbReference type="Proteomes" id="UP001195483">
    <property type="component" value="Unassembled WGS sequence"/>
</dbReference>
<evidence type="ECO:0000256" key="4">
    <source>
        <dbReference type="ARBA" id="ARBA00022989"/>
    </source>
</evidence>
<evidence type="ECO:0000259" key="6">
    <source>
        <dbReference type="Pfam" id="PF02010"/>
    </source>
</evidence>
<dbReference type="Pfam" id="PF02010">
    <property type="entry name" value="REJ"/>
    <property type="match status" value="1"/>
</dbReference>
<protein>
    <recommendedName>
        <fullName evidence="6">PKD/REJ-like domain-containing protein</fullName>
    </recommendedName>
</protein>
<keyword evidence="4" id="KW-1133">Transmembrane helix</keyword>
<dbReference type="AlphaFoldDB" id="A0AAE0VHT1"/>
<evidence type="ECO:0000313" key="8">
    <source>
        <dbReference type="Proteomes" id="UP001195483"/>
    </source>
</evidence>
<dbReference type="EMBL" id="JAEAOA010000633">
    <property type="protein sequence ID" value="KAK3578131.1"/>
    <property type="molecule type" value="Genomic_DNA"/>
</dbReference>
<evidence type="ECO:0000256" key="3">
    <source>
        <dbReference type="ARBA" id="ARBA00022737"/>
    </source>
</evidence>
<dbReference type="GO" id="GO:0005886">
    <property type="term" value="C:plasma membrane"/>
    <property type="evidence" value="ECO:0007669"/>
    <property type="project" value="TreeGrafter"/>
</dbReference>
<comment type="caution">
    <text evidence="7">The sequence shown here is derived from an EMBL/GenBank/DDBJ whole genome shotgun (WGS) entry which is preliminary data.</text>
</comment>
<accession>A0AAE0VHT1</accession>
<evidence type="ECO:0000313" key="7">
    <source>
        <dbReference type="EMBL" id="KAK3578131.1"/>
    </source>
</evidence>
<evidence type="ECO:0000256" key="1">
    <source>
        <dbReference type="ARBA" id="ARBA00004370"/>
    </source>
</evidence>
<keyword evidence="5" id="KW-0472">Membrane</keyword>
<evidence type="ECO:0000256" key="2">
    <source>
        <dbReference type="ARBA" id="ARBA00022692"/>
    </source>
</evidence>
<reference evidence="7" key="3">
    <citation type="submission" date="2023-05" db="EMBL/GenBank/DDBJ databases">
        <authorList>
            <person name="Smith C.H."/>
        </authorList>
    </citation>
    <scope>NUCLEOTIDE SEQUENCE</scope>
    <source>
        <strain evidence="7">CHS0354</strain>
        <tissue evidence="7">Mantle</tissue>
    </source>
</reference>
<feature type="domain" description="PKD/REJ-like" evidence="6">
    <location>
        <begin position="1"/>
        <end position="190"/>
    </location>
</feature>
<dbReference type="PANTHER" id="PTHR46730">
    <property type="entry name" value="POLYCYSTIN-1"/>
    <property type="match status" value="1"/>
</dbReference>
<comment type="subcellular location">
    <subcellularLocation>
        <location evidence="1">Membrane</location>
    </subcellularLocation>
</comment>
<dbReference type="InterPro" id="IPR002859">
    <property type="entry name" value="PKD/REJ-like"/>
</dbReference>
<evidence type="ECO:0000256" key="5">
    <source>
        <dbReference type="ARBA" id="ARBA00023136"/>
    </source>
</evidence>